<name>A0A8H4VNS4_9AGAR</name>
<dbReference type="SUPFAM" id="SSF55729">
    <property type="entry name" value="Acyl-CoA N-acyltransferases (Nat)"/>
    <property type="match status" value="1"/>
</dbReference>
<dbReference type="PANTHER" id="PTHR43420:SF47">
    <property type="entry name" value="N-ACETYLTRANSFERASE DOMAIN-CONTAINING PROTEIN"/>
    <property type="match status" value="1"/>
</dbReference>
<dbReference type="Pfam" id="PF00583">
    <property type="entry name" value="Acetyltransf_1"/>
    <property type="match status" value="1"/>
</dbReference>
<evidence type="ECO:0000313" key="5">
    <source>
        <dbReference type="Proteomes" id="UP000521872"/>
    </source>
</evidence>
<dbReference type="InterPro" id="IPR016181">
    <property type="entry name" value="Acyl_CoA_acyltransferase"/>
</dbReference>
<dbReference type="Proteomes" id="UP000521872">
    <property type="component" value="Unassembled WGS sequence"/>
</dbReference>
<keyword evidence="2" id="KW-0012">Acyltransferase</keyword>
<gene>
    <name evidence="4" type="ORF">D9613_008222</name>
</gene>
<dbReference type="InterPro" id="IPR050680">
    <property type="entry name" value="YpeA/RimI_acetyltransf"/>
</dbReference>
<dbReference type="InterPro" id="IPR000182">
    <property type="entry name" value="GNAT_dom"/>
</dbReference>
<evidence type="ECO:0000256" key="1">
    <source>
        <dbReference type="ARBA" id="ARBA00022679"/>
    </source>
</evidence>
<evidence type="ECO:0000313" key="4">
    <source>
        <dbReference type="EMBL" id="KAF4616437.1"/>
    </source>
</evidence>
<dbReference type="PROSITE" id="PS51186">
    <property type="entry name" value="GNAT"/>
    <property type="match status" value="1"/>
</dbReference>
<reference evidence="4 5" key="1">
    <citation type="submission" date="2019-12" db="EMBL/GenBank/DDBJ databases">
        <authorList>
            <person name="Floudas D."/>
            <person name="Bentzer J."/>
            <person name="Ahren D."/>
            <person name="Johansson T."/>
            <person name="Persson P."/>
            <person name="Tunlid A."/>
        </authorList>
    </citation>
    <scope>NUCLEOTIDE SEQUENCE [LARGE SCALE GENOMIC DNA]</scope>
    <source>
        <strain evidence="4 5">CBS 102.39</strain>
    </source>
</reference>
<comment type="caution">
    <text evidence="4">The sequence shown here is derived from an EMBL/GenBank/DDBJ whole genome shotgun (WGS) entry which is preliminary data.</text>
</comment>
<protein>
    <recommendedName>
        <fullName evidence="3">N-acetyltransferase domain-containing protein</fullName>
    </recommendedName>
</protein>
<dbReference type="Gene3D" id="3.40.630.30">
    <property type="match status" value="1"/>
</dbReference>
<keyword evidence="5" id="KW-1185">Reference proteome</keyword>
<accession>A0A8H4VNS4</accession>
<organism evidence="4 5">
    <name type="scientific">Agrocybe pediades</name>
    <dbReference type="NCBI Taxonomy" id="84607"/>
    <lineage>
        <taxon>Eukaryota</taxon>
        <taxon>Fungi</taxon>
        <taxon>Dikarya</taxon>
        <taxon>Basidiomycota</taxon>
        <taxon>Agaricomycotina</taxon>
        <taxon>Agaricomycetes</taxon>
        <taxon>Agaricomycetidae</taxon>
        <taxon>Agaricales</taxon>
        <taxon>Agaricineae</taxon>
        <taxon>Strophariaceae</taxon>
        <taxon>Agrocybe</taxon>
    </lineage>
</organism>
<sequence length="208" mass="23613">MKTSYETFLIPTPASEEHLSLYTQIRLAALSTNPEAFGSTYERESKFSRETWRDRMNTKGRTTFAAVDAGHSWIGTIAFLGPEMLANIPQEPAYPHDIAQREKNGEIDVYMIVGMWVHPEHRGKGVGRRLVDYALETIRKSETVGDGAGTRKKVVLLEVHEKNAVAKNLYRHCGFLEAGGEDRSVEEGEEEEEEEIWMSFNLDCLFDQ</sequence>
<dbReference type="GO" id="GO:0016747">
    <property type="term" value="F:acyltransferase activity, transferring groups other than amino-acyl groups"/>
    <property type="evidence" value="ECO:0007669"/>
    <property type="project" value="InterPro"/>
</dbReference>
<dbReference type="PANTHER" id="PTHR43420">
    <property type="entry name" value="ACETYLTRANSFERASE"/>
    <property type="match status" value="1"/>
</dbReference>
<evidence type="ECO:0000256" key="2">
    <source>
        <dbReference type="ARBA" id="ARBA00023315"/>
    </source>
</evidence>
<dbReference type="CDD" id="cd04301">
    <property type="entry name" value="NAT_SF"/>
    <property type="match status" value="1"/>
</dbReference>
<proteinExistence type="predicted"/>
<dbReference type="EMBL" id="JAACJL010000031">
    <property type="protein sequence ID" value="KAF4616437.1"/>
    <property type="molecule type" value="Genomic_DNA"/>
</dbReference>
<feature type="domain" description="N-acetyltransferase" evidence="3">
    <location>
        <begin position="23"/>
        <end position="203"/>
    </location>
</feature>
<evidence type="ECO:0000259" key="3">
    <source>
        <dbReference type="PROSITE" id="PS51186"/>
    </source>
</evidence>
<dbReference type="AlphaFoldDB" id="A0A8H4VNS4"/>
<keyword evidence="1" id="KW-0808">Transferase</keyword>